<sequence length="307" mass="33627">MFRSLLASGAVRLALSPLFLAVFLAASLADAASDPRFTQGVFWKVERDGASASHIFGTIHLSDPRLRELPEQIRQPFIAAHDVVFELPDDPEGPALMTQAMILSDGRRLDDILGPDLFAQVVGAAARYGLAPQALRPLKPWALSVFLVAPPAELARKAQGEQSLDEWLRSEAQRRGKAVHGLESFREQIAVFNGMTEAEQVAMVRDLVADSAKAEAEFAKLLQAYMKSDIGAIFAQMNDMSGVSDQAAARRFLQRLIYDRNVTMVSRMQTYLTKGNAFVAIGAAHLPGEGGVLDLLEKQGYRVTRVY</sequence>
<dbReference type="PANTHER" id="PTHR40590">
    <property type="entry name" value="CYTOPLASMIC PROTEIN-RELATED"/>
    <property type="match status" value="1"/>
</dbReference>
<keyword evidence="1" id="KW-0732">Signal</keyword>
<keyword evidence="3" id="KW-1185">Reference proteome</keyword>
<feature type="chain" id="PRO_5037996572" evidence="1">
    <location>
        <begin position="32"/>
        <end position="307"/>
    </location>
</feature>
<dbReference type="RefSeq" id="WP_167229251.1">
    <property type="nucleotide sequence ID" value="NZ_JAAQPH010000023.1"/>
</dbReference>
<comment type="caution">
    <text evidence="2">The sequence shown here is derived from an EMBL/GenBank/DDBJ whole genome shotgun (WGS) entry which is preliminary data.</text>
</comment>
<dbReference type="EMBL" id="JAAQPH010000023">
    <property type="protein sequence ID" value="NIA71531.1"/>
    <property type="molecule type" value="Genomic_DNA"/>
</dbReference>
<dbReference type="AlphaFoldDB" id="A0A967F1P5"/>
<accession>A0A967F1P5</accession>
<dbReference type="Pfam" id="PF01963">
    <property type="entry name" value="TraB_PrgY_gumN"/>
    <property type="match status" value="1"/>
</dbReference>
<feature type="signal peptide" evidence="1">
    <location>
        <begin position="1"/>
        <end position="31"/>
    </location>
</feature>
<dbReference type="PANTHER" id="PTHR40590:SF1">
    <property type="entry name" value="CYTOPLASMIC PROTEIN"/>
    <property type="match status" value="1"/>
</dbReference>
<organism evidence="2 3">
    <name type="scientific">Pelagibius litoralis</name>
    <dbReference type="NCBI Taxonomy" id="374515"/>
    <lineage>
        <taxon>Bacteria</taxon>
        <taxon>Pseudomonadati</taxon>
        <taxon>Pseudomonadota</taxon>
        <taxon>Alphaproteobacteria</taxon>
        <taxon>Rhodospirillales</taxon>
        <taxon>Rhodovibrionaceae</taxon>
        <taxon>Pelagibius</taxon>
    </lineage>
</organism>
<gene>
    <name evidence="2" type="ORF">HBA54_23345</name>
</gene>
<dbReference type="InterPro" id="IPR047111">
    <property type="entry name" value="YbaP-like"/>
</dbReference>
<reference evidence="2" key="1">
    <citation type="submission" date="2020-03" db="EMBL/GenBank/DDBJ databases">
        <title>Genome of Pelagibius litoralis DSM 21314T.</title>
        <authorList>
            <person name="Wang G."/>
        </authorList>
    </citation>
    <scope>NUCLEOTIDE SEQUENCE</scope>
    <source>
        <strain evidence="2">DSM 21314</strain>
    </source>
</reference>
<evidence type="ECO:0000256" key="1">
    <source>
        <dbReference type="SAM" id="SignalP"/>
    </source>
</evidence>
<dbReference type="CDD" id="cd14789">
    <property type="entry name" value="Tiki"/>
    <property type="match status" value="1"/>
</dbReference>
<protein>
    <submittedName>
        <fullName evidence="2">TraB/GumN family protein</fullName>
    </submittedName>
</protein>
<proteinExistence type="predicted"/>
<evidence type="ECO:0000313" key="2">
    <source>
        <dbReference type="EMBL" id="NIA71531.1"/>
    </source>
</evidence>
<dbReference type="Proteomes" id="UP000761264">
    <property type="component" value="Unassembled WGS sequence"/>
</dbReference>
<evidence type="ECO:0000313" key="3">
    <source>
        <dbReference type="Proteomes" id="UP000761264"/>
    </source>
</evidence>
<dbReference type="InterPro" id="IPR002816">
    <property type="entry name" value="TraB/PrgY/GumN_fam"/>
</dbReference>
<name>A0A967F1P5_9PROT</name>